<dbReference type="InParanoid" id="A0A7N8XM95"/>
<dbReference type="Proteomes" id="UP000261640">
    <property type="component" value="Unplaced"/>
</dbReference>
<protein>
    <submittedName>
        <fullName evidence="1">Uncharacterized protein</fullName>
    </submittedName>
</protein>
<name>A0A7N8XM95_9TELE</name>
<organism evidence="1 2">
    <name type="scientific">Mastacembelus armatus</name>
    <name type="common">zig-zag eel</name>
    <dbReference type="NCBI Taxonomy" id="205130"/>
    <lineage>
        <taxon>Eukaryota</taxon>
        <taxon>Metazoa</taxon>
        <taxon>Chordata</taxon>
        <taxon>Craniata</taxon>
        <taxon>Vertebrata</taxon>
        <taxon>Euteleostomi</taxon>
        <taxon>Actinopterygii</taxon>
        <taxon>Neopterygii</taxon>
        <taxon>Teleostei</taxon>
        <taxon>Neoteleostei</taxon>
        <taxon>Acanthomorphata</taxon>
        <taxon>Anabantaria</taxon>
        <taxon>Synbranchiformes</taxon>
        <taxon>Mastacembelidae</taxon>
        <taxon>Mastacembelus</taxon>
    </lineage>
</organism>
<keyword evidence="2" id="KW-1185">Reference proteome</keyword>
<accession>A0A7N8XM95</accession>
<sequence>MKIKTRFSEHPSNQGWRVGVRGWRGQGSRMLCFTFNDQKSEIRSPYISPCFLLSQEEQQVSHGCSDSATPPGGHGEFHIMLIFRYKCSP</sequence>
<reference evidence="1" key="1">
    <citation type="submission" date="2025-08" db="UniProtKB">
        <authorList>
            <consortium name="Ensembl"/>
        </authorList>
    </citation>
    <scope>IDENTIFICATION</scope>
</reference>
<dbReference type="AlphaFoldDB" id="A0A7N8XM95"/>
<evidence type="ECO:0000313" key="1">
    <source>
        <dbReference type="Ensembl" id="ENSMAMP00000054610.1"/>
    </source>
</evidence>
<reference evidence="1" key="2">
    <citation type="submission" date="2025-09" db="UniProtKB">
        <authorList>
            <consortium name="Ensembl"/>
        </authorList>
    </citation>
    <scope>IDENTIFICATION</scope>
</reference>
<proteinExistence type="predicted"/>
<evidence type="ECO:0000313" key="2">
    <source>
        <dbReference type="Proteomes" id="UP000261640"/>
    </source>
</evidence>
<dbReference type="Ensembl" id="ENSMAMT00000063366.1">
    <property type="protein sequence ID" value="ENSMAMP00000054610.1"/>
    <property type="gene ID" value="ENSMAMG00000028297.1"/>
</dbReference>